<name>A0AAV6ULK2_9ARAC</name>
<dbReference type="EMBL" id="JAFNEN010000347">
    <property type="protein sequence ID" value="KAG8185112.1"/>
    <property type="molecule type" value="Genomic_DNA"/>
</dbReference>
<dbReference type="Proteomes" id="UP000827092">
    <property type="component" value="Unassembled WGS sequence"/>
</dbReference>
<evidence type="ECO:0000313" key="2">
    <source>
        <dbReference type="EMBL" id="KAG8185112.1"/>
    </source>
</evidence>
<evidence type="ECO:0000313" key="3">
    <source>
        <dbReference type="Proteomes" id="UP000827092"/>
    </source>
</evidence>
<keyword evidence="3" id="KW-1185">Reference proteome</keyword>
<gene>
    <name evidence="2" type="ORF">JTE90_014587</name>
</gene>
<sequence>MFEKRISLAIIYAICAGGERRFGIAAPENKSLPSPISRSSVLDPLDGLPERKGAARQVASPMRQEWPLTNARFR</sequence>
<evidence type="ECO:0000256" key="1">
    <source>
        <dbReference type="SAM" id="MobiDB-lite"/>
    </source>
</evidence>
<accession>A0AAV6ULK2</accession>
<dbReference type="AlphaFoldDB" id="A0AAV6ULK2"/>
<protein>
    <submittedName>
        <fullName evidence="2">Uncharacterized protein</fullName>
    </submittedName>
</protein>
<feature type="region of interest" description="Disordered" evidence="1">
    <location>
        <begin position="52"/>
        <end position="74"/>
    </location>
</feature>
<organism evidence="2 3">
    <name type="scientific">Oedothorax gibbosus</name>
    <dbReference type="NCBI Taxonomy" id="931172"/>
    <lineage>
        <taxon>Eukaryota</taxon>
        <taxon>Metazoa</taxon>
        <taxon>Ecdysozoa</taxon>
        <taxon>Arthropoda</taxon>
        <taxon>Chelicerata</taxon>
        <taxon>Arachnida</taxon>
        <taxon>Araneae</taxon>
        <taxon>Araneomorphae</taxon>
        <taxon>Entelegynae</taxon>
        <taxon>Araneoidea</taxon>
        <taxon>Linyphiidae</taxon>
        <taxon>Erigoninae</taxon>
        <taxon>Oedothorax</taxon>
    </lineage>
</organism>
<proteinExistence type="predicted"/>
<comment type="caution">
    <text evidence="2">The sequence shown here is derived from an EMBL/GenBank/DDBJ whole genome shotgun (WGS) entry which is preliminary data.</text>
</comment>
<reference evidence="2 3" key="1">
    <citation type="journal article" date="2022" name="Nat. Ecol. Evol.">
        <title>A masculinizing supergene underlies an exaggerated male reproductive morph in a spider.</title>
        <authorList>
            <person name="Hendrickx F."/>
            <person name="De Corte Z."/>
            <person name="Sonet G."/>
            <person name="Van Belleghem S.M."/>
            <person name="Kostlbacher S."/>
            <person name="Vangestel C."/>
        </authorList>
    </citation>
    <scope>NUCLEOTIDE SEQUENCE [LARGE SCALE GENOMIC DNA]</scope>
    <source>
        <strain evidence="2">W744_W776</strain>
    </source>
</reference>